<keyword evidence="2" id="KW-0732">Signal</keyword>
<dbReference type="Pfam" id="PF04892">
    <property type="entry name" value="VanZ"/>
    <property type="match status" value="1"/>
</dbReference>
<sequence>MSTTALLNLLFAAVLVALSAAAVVRAAASPAPSRRFAPALIAVWAVAVGYMTLRPGTGLGVRLNLVPILFDGTGSAIDAVLNVFVFVPLGLLLAAAGVRMRVALPLAFAVTLGIETTQYLTDLGRTADVNDLITNTLGAVLGWVVAHRIRLWARSAALAGARDTTPGWTAPQR</sequence>
<keyword evidence="1" id="KW-0472">Membrane</keyword>
<evidence type="ECO:0000313" key="4">
    <source>
        <dbReference type="EMBL" id="GAA2238698.1"/>
    </source>
</evidence>
<feature type="domain" description="VanZ-like" evidence="3">
    <location>
        <begin position="63"/>
        <end position="147"/>
    </location>
</feature>
<feature type="signal peptide" evidence="2">
    <location>
        <begin position="1"/>
        <end position="22"/>
    </location>
</feature>
<dbReference type="InterPro" id="IPR053150">
    <property type="entry name" value="Teicoplanin_resist-assoc"/>
</dbReference>
<reference evidence="4 5" key="1">
    <citation type="journal article" date="2019" name="Int. J. Syst. Evol. Microbiol.">
        <title>The Global Catalogue of Microorganisms (GCM) 10K type strain sequencing project: providing services to taxonomists for standard genome sequencing and annotation.</title>
        <authorList>
            <consortium name="The Broad Institute Genomics Platform"/>
            <consortium name="The Broad Institute Genome Sequencing Center for Infectious Disease"/>
            <person name="Wu L."/>
            <person name="Ma J."/>
        </authorList>
    </citation>
    <scope>NUCLEOTIDE SEQUENCE [LARGE SCALE GENOMIC DNA]</scope>
    <source>
        <strain evidence="4 5">JCM 16117</strain>
    </source>
</reference>
<keyword evidence="5" id="KW-1185">Reference proteome</keyword>
<evidence type="ECO:0000256" key="1">
    <source>
        <dbReference type="SAM" id="Phobius"/>
    </source>
</evidence>
<keyword evidence="1" id="KW-1133">Transmembrane helix</keyword>
<feature type="transmembrane region" description="Helical" evidence="1">
    <location>
        <begin position="36"/>
        <end position="53"/>
    </location>
</feature>
<dbReference type="PANTHER" id="PTHR36834:SF1">
    <property type="entry name" value="INTEGRAL MEMBRANE PROTEIN"/>
    <property type="match status" value="1"/>
</dbReference>
<accession>A0ABN3DPS5</accession>
<name>A0ABN3DPS5_9MICO</name>
<dbReference type="RefSeq" id="WP_259481323.1">
    <property type="nucleotide sequence ID" value="NZ_BAAAQY010000007.1"/>
</dbReference>
<evidence type="ECO:0000259" key="3">
    <source>
        <dbReference type="Pfam" id="PF04892"/>
    </source>
</evidence>
<dbReference type="Proteomes" id="UP001500929">
    <property type="component" value="Unassembled WGS sequence"/>
</dbReference>
<gene>
    <name evidence="4" type="ORF">GCM10009851_24740</name>
</gene>
<protein>
    <recommendedName>
        <fullName evidence="3">VanZ-like domain-containing protein</fullName>
    </recommendedName>
</protein>
<dbReference type="InterPro" id="IPR006976">
    <property type="entry name" value="VanZ-like"/>
</dbReference>
<organism evidence="4 5">
    <name type="scientific">Herbiconiux moechotypicola</name>
    <dbReference type="NCBI Taxonomy" id="637393"/>
    <lineage>
        <taxon>Bacteria</taxon>
        <taxon>Bacillati</taxon>
        <taxon>Actinomycetota</taxon>
        <taxon>Actinomycetes</taxon>
        <taxon>Micrococcales</taxon>
        <taxon>Microbacteriaceae</taxon>
        <taxon>Herbiconiux</taxon>
    </lineage>
</organism>
<proteinExistence type="predicted"/>
<dbReference type="PANTHER" id="PTHR36834">
    <property type="entry name" value="MEMBRANE PROTEIN-RELATED"/>
    <property type="match status" value="1"/>
</dbReference>
<dbReference type="EMBL" id="BAAAQY010000007">
    <property type="protein sequence ID" value="GAA2238698.1"/>
    <property type="molecule type" value="Genomic_DNA"/>
</dbReference>
<feature type="chain" id="PRO_5046765397" description="VanZ-like domain-containing protein" evidence="2">
    <location>
        <begin position="23"/>
        <end position="173"/>
    </location>
</feature>
<evidence type="ECO:0000313" key="5">
    <source>
        <dbReference type="Proteomes" id="UP001500929"/>
    </source>
</evidence>
<keyword evidence="1" id="KW-0812">Transmembrane</keyword>
<comment type="caution">
    <text evidence="4">The sequence shown here is derived from an EMBL/GenBank/DDBJ whole genome shotgun (WGS) entry which is preliminary data.</text>
</comment>
<evidence type="ECO:0000256" key="2">
    <source>
        <dbReference type="SAM" id="SignalP"/>
    </source>
</evidence>